<protein>
    <submittedName>
        <fullName evidence="8">Sugar ABC transporter ATP-binding protein</fullName>
    </submittedName>
</protein>
<evidence type="ECO:0000256" key="1">
    <source>
        <dbReference type="ARBA" id="ARBA00005417"/>
    </source>
</evidence>
<comment type="caution">
    <text evidence="8">The sequence shown here is derived from an EMBL/GenBank/DDBJ whole genome shotgun (WGS) entry which is preliminary data.</text>
</comment>
<dbReference type="Pfam" id="PF00005">
    <property type="entry name" value="ABC_tran"/>
    <property type="match status" value="2"/>
</dbReference>
<dbReference type="CDD" id="cd03216">
    <property type="entry name" value="ABC_Carb_Monos_I"/>
    <property type="match status" value="1"/>
</dbReference>
<dbReference type="GO" id="GO:0005524">
    <property type="term" value="F:ATP binding"/>
    <property type="evidence" value="ECO:0007669"/>
    <property type="project" value="UniProtKB-KW"/>
</dbReference>
<evidence type="ECO:0000313" key="8">
    <source>
        <dbReference type="EMBL" id="MFC5586871.1"/>
    </source>
</evidence>
<dbReference type="PROSITE" id="PS50893">
    <property type="entry name" value="ABC_TRANSPORTER_2"/>
    <property type="match status" value="2"/>
</dbReference>
<evidence type="ECO:0000256" key="3">
    <source>
        <dbReference type="ARBA" id="ARBA00022597"/>
    </source>
</evidence>
<keyword evidence="2" id="KW-0813">Transport</keyword>
<keyword evidence="5" id="KW-0547">Nucleotide-binding</keyword>
<sequence>MSVHLADILMEFPGTRALDRVDVTFRYNEVHGLVGENGAGKSTFVNILGGSLQPTRGTITVNDSAVVLSSPRVALGHGIAHVSQEGSLVPSLTGAENIMLGAEPRRPLGIVRRRTLRSEAERHMSTWFPGLDMDLHRPVKDLAMADQKVIEIVRALRGDIRLLILDEPTATLEAREKKRLWDIIRSLPQKGVGVVLISHFLSEVVTLCDRITVLRDGRHVGTLDKGNATEADLTNLMLRREQDACLDMPETRTRNDRPSPAVTGPVVLSVEGWKTGAVEVDRFVLRRGEIVGLIGLTGAGHFGFARSLYTRHGKLRGTISVNGSEVRAGGIRAMQRAGVALVPDQRMENALAGEGSVVENLTMVHSQFAARGGVLSRRRESQEAARIIDLLNVKTPSQRQLIRNLSGGNKQKVSIGKWLYGADDKYSVLIFVEPTEGVDIGAKMEIYAHLSRLAERGAAILIASSDLGEIAQLCHRAVPFVHGRPGDDIPASEFSESRFIQAITGDAA</sequence>
<dbReference type="SMART" id="SM00382">
    <property type="entry name" value="AAA"/>
    <property type="match status" value="1"/>
</dbReference>
<dbReference type="InterPro" id="IPR027417">
    <property type="entry name" value="P-loop_NTPase"/>
</dbReference>
<evidence type="ECO:0000256" key="5">
    <source>
        <dbReference type="ARBA" id="ARBA00022741"/>
    </source>
</evidence>
<dbReference type="InterPro" id="IPR003593">
    <property type="entry name" value="AAA+_ATPase"/>
</dbReference>
<proteinExistence type="inferred from homology"/>
<dbReference type="SUPFAM" id="SSF52540">
    <property type="entry name" value="P-loop containing nucleoside triphosphate hydrolases"/>
    <property type="match status" value="2"/>
</dbReference>
<dbReference type="InterPro" id="IPR017871">
    <property type="entry name" value="ABC_transporter-like_CS"/>
</dbReference>
<dbReference type="PROSITE" id="PS00211">
    <property type="entry name" value="ABC_TRANSPORTER_1"/>
    <property type="match status" value="1"/>
</dbReference>
<feature type="domain" description="ABC transporter" evidence="7">
    <location>
        <begin position="262"/>
        <end position="507"/>
    </location>
</feature>
<dbReference type="RefSeq" id="WP_223022057.1">
    <property type="nucleotide sequence ID" value="NZ_CP078143.1"/>
</dbReference>
<comment type="similarity">
    <text evidence="1">Belongs to the ABC transporter superfamily.</text>
</comment>
<evidence type="ECO:0000256" key="2">
    <source>
        <dbReference type="ARBA" id="ARBA00022448"/>
    </source>
</evidence>
<evidence type="ECO:0000259" key="7">
    <source>
        <dbReference type="PROSITE" id="PS50893"/>
    </source>
</evidence>
<organism evidence="8 9">
    <name type="scientific">Nitratireductor kimnyeongensis</name>
    <dbReference type="NCBI Taxonomy" id="430679"/>
    <lineage>
        <taxon>Bacteria</taxon>
        <taxon>Pseudomonadati</taxon>
        <taxon>Pseudomonadota</taxon>
        <taxon>Alphaproteobacteria</taxon>
        <taxon>Hyphomicrobiales</taxon>
        <taxon>Phyllobacteriaceae</taxon>
        <taxon>Nitratireductor</taxon>
    </lineage>
</organism>
<keyword evidence="6 8" id="KW-0067">ATP-binding</keyword>
<dbReference type="InterPro" id="IPR050107">
    <property type="entry name" value="ABC_carbohydrate_import_ATPase"/>
</dbReference>
<keyword evidence="4" id="KW-0677">Repeat</keyword>
<dbReference type="PANTHER" id="PTHR43790:SF9">
    <property type="entry name" value="GALACTOFURANOSE TRANSPORTER ATP-BINDING PROTEIN YTFR"/>
    <property type="match status" value="1"/>
</dbReference>
<keyword evidence="3" id="KW-0762">Sugar transport</keyword>
<dbReference type="EMBL" id="JBHSNB010000004">
    <property type="protein sequence ID" value="MFC5586871.1"/>
    <property type="molecule type" value="Genomic_DNA"/>
</dbReference>
<evidence type="ECO:0000256" key="4">
    <source>
        <dbReference type="ARBA" id="ARBA00022737"/>
    </source>
</evidence>
<dbReference type="InterPro" id="IPR003439">
    <property type="entry name" value="ABC_transporter-like_ATP-bd"/>
</dbReference>
<dbReference type="PANTHER" id="PTHR43790">
    <property type="entry name" value="CARBOHYDRATE TRANSPORT ATP-BINDING PROTEIN MG119-RELATED"/>
    <property type="match status" value="1"/>
</dbReference>
<reference evidence="9" key="1">
    <citation type="journal article" date="2019" name="Int. J. Syst. Evol. Microbiol.">
        <title>The Global Catalogue of Microorganisms (GCM) 10K type strain sequencing project: providing services to taxonomists for standard genome sequencing and annotation.</title>
        <authorList>
            <consortium name="The Broad Institute Genomics Platform"/>
            <consortium name="The Broad Institute Genome Sequencing Center for Infectious Disease"/>
            <person name="Wu L."/>
            <person name="Ma J."/>
        </authorList>
    </citation>
    <scope>NUCLEOTIDE SEQUENCE [LARGE SCALE GENOMIC DNA]</scope>
    <source>
        <strain evidence="9">JCM 3366</strain>
    </source>
</reference>
<dbReference type="Gene3D" id="3.40.50.300">
    <property type="entry name" value="P-loop containing nucleotide triphosphate hydrolases"/>
    <property type="match status" value="2"/>
</dbReference>
<evidence type="ECO:0000256" key="6">
    <source>
        <dbReference type="ARBA" id="ARBA00022840"/>
    </source>
</evidence>
<evidence type="ECO:0000313" key="9">
    <source>
        <dbReference type="Proteomes" id="UP001596107"/>
    </source>
</evidence>
<accession>A0ABW0TBS4</accession>
<name>A0ABW0TBS4_9HYPH</name>
<feature type="domain" description="ABC transporter" evidence="7">
    <location>
        <begin position="3"/>
        <end position="241"/>
    </location>
</feature>
<keyword evidence="9" id="KW-1185">Reference proteome</keyword>
<gene>
    <name evidence="8" type="ORF">ACFPOD_17290</name>
</gene>
<dbReference type="Proteomes" id="UP001596107">
    <property type="component" value="Unassembled WGS sequence"/>
</dbReference>